<dbReference type="GO" id="GO:0035438">
    <property type="term" value="F:cyclic-di-GMP binding"/>
    <property type="evidence" value="ECO:0007669"/>
    <property type="project" value="InterPro"/>
</dbReference>
<dbReference type="NCBIfam" id="TIGR00229">
    <property type="entry name" value="sensory_box"/>
    <property type="match status" value="1"/>
</dbReference>
<dbReference type="RefSeq" id="WP_104520047.1">
    <property type="nucleotide sequence ID" value="NZ_NHRY01000187.1"/>
</dbReference>
<dbReference type="SUPFAM" id="SSF58104">
    <property type="entry name" value="Methyl-accepting chemotaxis protein (MCP) signaling domain"/>
    <property type="match status" value="1"/>
</dbReference>
<feature type="domain" description="PAS" evidence="6">
    <location>
        <begin position="25"/>
        <end position="50"/>
    </location>
</feature>
<dbReference type="GO" id="GO:0004888">
    <property type="term" value="F:transmembrane signaling receptor activity"/>
    <property type="evidence" value="ECO:0007669"/>
    <property type="project" value="InterPro"/>
</dbReference>
<dbReference type="PROSITE" id="PS50112">
    <property type="entry name" value="PAS"/>
    <property type="match status" value="1"/>
</dbReference>
<evidence type="ECO:0000313" key="8">
    <source>
        <dbReference type="EMBL" id="PPQ31634.1"/>
    </source>
</evidence>
<evidence type="ECO:0008006" key="10">
    <source>
        <dbReference type="Google" id="ProtNLM"/>
    </source>
</evidence>
<dbReference type="GO" id="GO:0007165">
    <property type="term" value="P:signal transduction"/>
    <property type="evidence" value="ECO:0007669"/>
    <property type="project" value="UniProtKB-KW"/>
</dbReference>
<keyword evidence="9" id="KW-1185">Reference proteome</keyword>
<dbReference type="PANTHER" id="PTHR32089">
    <property type="entry name" value="METHYL-ACCEPTING CHEMOTAXIS PROTEIN MCPB"/>
    <property type="match status" value="1"/>
</dbReference>
<keyword evidence="4" id="KW-0472">Membrane</keyword>
<dbReference type="SUPFAM" id="SSF55785">
    <property type="entry name" value="PYP-like sensor domain (PAS domain)"/>
    <property type="match status" value="1"/>
</dbReference>
<keyword evidence="4" id="KW-0812">Transmembrane</keyword>
<dbReference type="GO" id="GO:0006935">
    <property type="term" value="P:chemotaxis"/>
    <property type="evidence" value="ECO:0007669"/>
    <property type="project" value="InterPro"/>
</dbReference>
<evidence type="ECO:0000256" key="3">
    <source>
        <dbReference type="PROSITE-ProRule" id="PRU00284"/>
    </source>
</evidence>
<dbReference type="PROSITE" id="PS50885">
    <property type="entry name" value="HAMP"/>
    <property type="match status" value="1"/>
</dbReference>
<evidence type="ECO:0000256" key="4">
    <source>
        <dbReference type="SAM" id="Phobius"/>
    </source>
</evidence>
<keyword evidence="4" id="KW-1133">Transmembrane helix</keyword>
<dbReference type="InterPro" id="IPR000014">
    <property type="entry name" value="PAS"/>
</dbReference>
<protein>
    <recommendedName>
        <fullName evidence="10">Chemotaxis protein</fullName>
    </recommendedName>
</protein>
<dbReference type="AlphaFoldDB" id="A0A2S6NAL6"/>
<feature type="domain" description="Methyl-accepting transducer" evidence="5">
    <location>
        <begin position="298"/>
        <end position="541"/>
    </location>
</feature>
<organism evidence="8 9">
    <name type="scientific">Rhodopila globiformis</name>
    <name type="common">Rhodopseudomonas globiformis</name>
    <dbReference type="NCBI Taxonomy" id="1071"/>
    <lineage>
        <taxon>Bacteria</taxon>
        <taxon>Pseudomonadati</taxon>
        <taxon>Pseudomonadota</taxon>
        <taxon>Alphaproteobacteria</taxon>
        <taxon>Acetobacterales</taxon>
        <taxon>Acetobacteraceae</taxon>
        <taxon>Rhodopila</taxon>
    </lineage>
</organism>
<dbReference type="InterPro" id="IPR004089">
    <property type="entry name" value="MCPsignal_dom"/>
</dbReference>
<name>A0A2S6NAL6_RHOGL</name>
<evidence type="ECO:0000259" key="5">
    <source>
        <dbReference type="PROSITE" id="PS50111"/>
    </source>
</evidence>
<dbReference type="SUPFAM" id="SSF141371">
    <property type="entry name" value="PilZ domain-like"/>
    <property type="match status" value="1"/>
</dbReference>
<dbReference type="Gene3D" id="1.10.287.950">
    <property type="entry name" value="Methyl-accepting chemotaxis protein"/>
    <property type="match status" value="1"/>
</dbReference>
<dbReference type="EMBL" id="NHRY01000187">
    <property type="protein sequence ID" value="PPQ31634.1"/>
    <property type="molecule type" value="Genomic_DNA"/>
</dbReference>
<dbReference type="InterPro" id="IPR009875">
    <property type="entry name" value="PilZ_domain"/>
</dbReference>
<dbReference type="PROSITE" id="PS50111">
    <property type="entry name" value="CHEMOTAXIS_TRANSDUC_2"/>
    <property type="match status" value="1"/>
</dbReference>
<dbReference type="InterPro" id="IPR013655">
    <property type="entry name" value="PAS_fold_3"/>
</dbReference>
<reference evidence="8 9" key="1">
    <citation type="journal article" date="2018" name="Arch. Microbiol.">
        <title>New insights into the metabolic potential of the phototrophic purple bacterium Rhodopila globiformis DSM 161(T) from its draft genome sequence and evidence for a vanadium-dependent nitrogenase.</title>
        <authorList>
            <person name="Imhoff J.F."/>
            <person name="Rahn T."/>
            <person name="Kunzel S."/>
            <person name="Neulinger S.C."/>
        </authorList>
    </citation>
    <scope>NUCLEOTIDE SEQUENCE [LARGE SCALE GENOMIC DNA]</scope>
    <source>
        <strain evidence="8 9">DSM 161</strain>
    </source>
</reference>
<dbReference type="PANTHER" id="PTHR32089:SF112">
    <property type="entry name" value="LYSOZYME-LIKE PROTEIN-RELATED"/>
    <property type="match status" value="1"/>
</dbReference>
<dbReference type="Proteomes" id="UP000239724">
    <property type="component" value="Unassembled WGS sequence"/>
</dbReference>
<dbReference type="Pfam" id="PF00015">
    <property type="entry name" value="MCPsignal"/>
    <property type="match status" value="1"/>
</dbReference>
<dbReference type="PRINTS" id="PR00260">
    <property type="entry name" value="CHEMTRNSDUCR"/>
</dbReference>
<evidence type="ECO:0000256" key="2">
    <source>
        <dbReference type="ARBA" id="ARBA00029447"/>
    </source>
</evidence>
<dbReference type="Pfam" id="PF07238">
    <property type="entry name" value="PilZ"/>
    <property type="match status" value="1"/>
</dbReference>
<feature type="domain" description="HAMP" evidence="7">
    <location>
        <begin position="215"/>
        <end position="267"/>
    </location>
</feature>
<evidence type="ECO:0000259" key="6">
    <source>
        <dbReference type="PROSITE" id="PS50112"/>
    </source>
</evidence>
<accession>A0A2S6NAL6</accession>
<dbReference type="GO" id="GO:0016020">
    <property type="term" value="C:membrane"/>
    <property type="evidence" value="ECO:0007669"/>
    <property type="project" value="InterPro"/>
</dbReference>
<comment type="caution">
    <text evidence="8">The sequence shown here is derived from an EMBL/GenBank/DDBJ whole genome shotgun (WGS) entry which is preliminary data.</text>
</comment>
<feature type="transmembrane region" description="Helical" evidence="4">
    <location>
        <begin position="196"/>
        <end position="214"/>
    </location>
</feature>
<evidence type="ECO:0000259" key="7">
    <source>
        <dbReference type="PROSITE" id="PS50885"/>
    </source>
</evidence>
<dbReference type="InterPro" id="IPR003660">
    <property type="entry name" value="HAMP_dom"/>
</dbReference>
<dbReference type="InterPro" id="IPR035965">
    <property type="entry name" value="PAS-like_dom_sf"/>
</dbReference>
<dbReference type="OrthoDB" id="7295762at2"/>
<evidence type="ECO:0000256" key="1">
    <source>
        <dbReference type="ARBA" id="ARBA00023224"/>
    </source>
</evidence>
<dbReference type="CDD" id="cd00130">
    <property type="entry name" value="PAS"/>
    <property type="match status" value="1"/>
</dbReference>
<comment type="similarity">
    <text evidence="2">Belongs to the methyl-accepting chemotaxis (MCP) protein family.</text>
</comment>
<dbReference type="Gene3D" id="3.30.450.20">
    <property type="entry name" value="PAS domain"/>
    <property type="match status" value="1"/>
</dbReference>
<proteinExistence type="inferred from homology"/>
<sequence length="657" mass="68279">MRDTGPITNNEVPLPEGALLVSQTDPGGRITFANEAFVAVSGFTRDELIGAPHNLVRHPHMPQAAFRDLWTTIKAGKSWEGLVKNRAKSGDFYWVRANVTPVLEAGQLSGFISIRTRPEREEVAQAETAYAAIREGRGRGLRVLGGSLVRTGLVPAVQRAMQGIASGTAINLVVLYLSVAASLVAGSLGIGAWPRALGLMLIGAVVLATSAVSLRRLRRAFATLEEQFGALARGDLGHAIETVPVPELQTIAGFLRSLRAKLAYAEEVRAQRESDAAVIRAAALKEMADKVETVANASATDVATKTSGMIHNTTGMVDAAQDVSAHADTAARASSDALMSAQTVAAAAEELAASIREITSQIGGASEATRGAVGETDAAQKIITGLRTEVERIGQITSLIADIAGQTNLLALNATIEAARAGDAGRGFAVVAAEVKKLAGQTAKATNDISHQIAQIRQATTETVDAVARIGGKVGEIDHVSAAIAAAMEEQSAATQEISQSVGHAADAAKAVADVMSGVVGLASQTRDRAQQLASDASSLGKSADESRRSLVRSVRTSVAEAERRMDHRFSTDASAELTIRGATHRGPLTNISERGAHLLVDIDCPPGTTGELRVPSLKVATACRIVFNSDAGTGLGLLFNAPVKLPTLLGNNAAAA</sequence>
<dbReference type="SMART" id="SM00283">
    <property type="entry name" value="MA"/>
    <property type="match status" value="1"/>
</dbReference>
<dbReference type="InterPro" id="IPR004090">
    <property type="entry name" value="Chemotax_Me-accpt_rcpt"/>
</dbReference>
<feature type="transmembrane region" description="Helical" evidence="4">
    <location>
        <begin position="169"/>
        <end position="190"/>
    </location>
</feature>
<evidence type="ECO:0000313" key="9">
    <source>
        <dbReference type="Proteomes" id="UP000239724"/>
    </source>
</evidence>
<keyword evidence="1 3" id="KW-0807">Transducer</keyword>
<gene>
    <name evidence="8" type="ORF">CCS01_17160</name>
</gene>
<dbReference type="Pfam" id="PF08447">
    <property type="entry name" value="PAS_3"/>
    <property type="match status" value="1"/>
</dbReference>